<evidence type="ECO:0000259" key="4">
    <source>
        <dbReference type="PROSITE" id="PS50949"/>
    </source>
</evidence>
<dbReference type="OrthoDB" id="9816541at2"/>
<dbReference type="Pfam" id="PF07729">
    <property type="entry name" value="FCD"/>
    <property type="match status" value="1"/>
</dbReference>
<keyword evidence="2" id="KW-0238">DNA-binding</keyword>
<dbReference type="SUPFAM" id="SSF48008">
    <property type="entry name" value="GntR ligand-binding domain-like"/>
    <property type="match status" value="1"/>
</dbReference>
<protein>
    <submittedName>
        <fullName evidence="5">FCD domain protein</fullName>
    </submittedName>
</protein>
<keyword evidence="1" id="KW-0805">Transcription regulation</keyword>
<dbReference type="RefSeq" id="WP_023355490.1">
    <property type="nucleotide sequence ID" value="NZ_KI535369.1"/>
</dbReference>
<gene>
    <name evidence="5" type="ORF">GCWU0000282_002644</name>
</gene>
<dbReference type="PANTHER" id="PTHR43537:SF5">
    <property type="entry name" value="UXU OPERON TRANSCRIPTIONAL REGULATOR"/>
    <property type="match status" value="1"/>
</dbReference>
<dbReference type="GO" id="GO:0003677">
    <property type="term" value="F:DNA binding"/>
    <property type="evidence" value="ECO:0007669"/>
    <property type="project" value="UniProtKB-KW"/>
</dbReference>
<proteinExistence type="predicted"/>
<dbReference type="EMBL" id="ACIL03000016">
    <property type="protein sequence ID" value="ESL02508.1"/>
    <property type="molecule type" value="Genomic_DNA"/>
</dbReference>
<dbReference type="Gene3D" id="1.10.10.10">
    <property type="entry name" value="Winged helix-like DNA-binding domain superfamily/Winged helix DNA-binding domain"/>
    <property type="match status" value="1"/>
</dbReference>
<dbReference type="HOGENOM" id="CLU_017584_9_3_9"/>
<dbReference type="Gene3D" id="1.20.120.530">
    <property type="entry name" value="GntR ligand-binding domain-like"/>
    <property type="match status" value="1"/>
</dbReference>
<keyword evidence="3" id="KW-0804">Transcription</keyword>
<dbReference type="PROSITE" id="PS50949">
    <property type="entry name" value="HTH_GNTR"/>
    <property type="match status" value="1"/>
</dbReference>
<evidence type="ECO:0000256" key="2">
    <source>
        <dbReference type="ARBA" id="ARBA00023125"/>
    </source>
</evidence>
<dbReference type="SMART" id="SM00895">
    <property type="entry name" value="FCD"/>
    <property type="match status" value="1"/>
</dbReference>
<dbReference type="Proteomes" id="UP000018227">
    <property type="component" value="Unassembled WGS sequence"/>
</dbReference>
<reference evidence="5 6" key="1">
    <citation type="submission" date="2013-06" db="EMBL/GenBank/DDBJ databases">
        <authorList>
            <person name="Weinstock G."/>
            <person name="Sodergren E."/>
            <person name="Clifton S."/>
            <person name="Fulton L."/>
            <person name="Fulton B."/>
            <person name="Courtney L."/>
            <person name="Fronick C."/>
            <person name="Harrison M."/>
            <person name="Strong C."/>
            <person name="Farmer C."/>
            <person name="Delahaunty K."/>
            <person name="Markovic C."/>
            <person name="Hall O."/>
            <person name="Minx P."/>
            <person name="Tomlinson C."/>
            <person name="Mitreva M."/>
            <person name="Nelson J."/>
            <person name="Hou S."/>
            <person name="Wollam A."/>
            <person name="Pepin K.H."/>
            <person name="Johnson M."/>
            <person name="Bhonagiri V."/>
            <person name="Nash W.E."/>
            <person name="Warren W."/>
            <person name="Chinwalla A."/>
            <person name="Mardis E.R."/>
            <person name="Wilson R.K."/>
        </authorList>
    </citation>
    <scope>NUCLEOTIDE SEQUENCE [LARGE SCALE GENOMIC DNA]</scope>
    <source>
        <strain evidence="5 6">ATCC 51271</strain>
    </source>
</reference>
<dbReference type="Pfam" id="PF00392">
    <property type="entry name" value="GntR"/>
    <property type="match status" value="1"/>
</dbReference>
<evidence type="ECO:0000313" key="6">
    <source>
        <dbReference type="Proteomes" id="UP000018227"/>
    </source>
</evidence>
<dbReference type="STRING" id="592026.GCWU0000282_002644"/>
<name>V2Y0J8_9FIRM</name>
<dbReference type="InterPro" id="IPR011711">
    <property type="entry name" value="GntR_C"/>
</dbReference>
<dbReference type="eggNOG" id="COG2186">
    <property type="taxonomic scope" value="Bacteria"/>
</dbReference>
<dbReference type="GO" id="GO:0003700">
    <property type="term" value="F:DNA-binding transcription factor activity"/>
    <property type="evidence" value="ECO:0007669"/>
    <property type="project" value="InterPro"/>
</dbReference>
<organism evidence="5 6">
    <name type="scientific">Catonella morbi ATCC 51271</name>
    <dbReference type="NCBI Taxonomy" id="592026"/>
    <lineage>
        <taxon>Bacteria</taxon>
        <taxon>Bacillati</taxon>
        <taxon>Bacillota</taxon>
        <taxon>Clostridia</taxon>
        <taxon>Lachnospirales</taxon>
        <taxon>Lachnospiraceae</taxon>
        <taxon>Catonella</taxon>
    </lineage>
</organism>
<accession>V2Y0J8</accession>
<dbReference type="InterPro" id="IPR000524">
    <property type="entry name" value="Tscrpt_reg_HTH_GntR"/>
</dbReference>
<dbReference type="PANTHER" id="PTHR43537">
    <property type="entry name" value="TRANSCRIPTIONAL REGULATOR, GNTR FAMILY"/>
    <property type="match status" value="1"/>
</dbReference>
<dbReference type="InterPro" id="IPR008920">
    <property type="entry name" value="TF_FadR/GntR_C"/>
</dbReference>
<dbReference type="SMART" id="SM00345">
    <property type="entry name" value="HTH_GNTR"/>
    <property type="match status" value="1"/>
</dbReference>
<sequence length="239" mass="26641">MGLHTIKKESVANQVFEQLKGQILNQSWLPGNKLPSETELSSILGVSRVSIRNALQRLNTLGLIETRLGDGSYVKEANIGDQIKAALIPNIYLQAHSVKEVLQFRSVIEVETAALAARNASAQNIQKMKSIFQKQLNHDKQDVAFAKYDLDFHFAIAESTENSLIIAMYEILRDILTKTMLRTVSSIGTEIALPYHRRLIEAIEAGDELLAAQAMKEHMAATYEQFSKIIDIDGNCETV</sequence>
<dbReference type="InterPro" id="IPR036388">
    <property type="entry name" value="WH-like_DNA-bd_sf"/>
</dbReference>
<comment type="caution">
    <text evidence="5">The sequence shown here is derived from an EMBL/GenBank/DDBJ whole genome shotgun (WGS) entry which is preliminary data.</text>
</comment>
<dbReference type="PRINTS" id="PR00035">
    <property type="entry name" value="HTHGNTR"/>
</dbReference>
<feature type="domain" description="HTH gntR-type" evidence="4">
    <location>
        <begin position="9"/>
        <end position="77"/>
    </location>
</feature>
<dbReference type="InterPro" id="IPR036390">
    <property type="entry name" value="WH_DNA-bd_sf"/>
</dbReference>
<dbReference type="SUPFAM" id="SSF46785">
    <property type="entry name" value="Winged helix' DNA-binding domain"/>
    <property type="match status" value="1"/>
</dbReference>
<keyword evidence="6" id="KW-1185">Reference proteome</keyword>
<dbReference type="CDD" id="cd07377">
    <property type="entry name" value="WHTH_GntR"/>
    <property type="match status" value="1"/>
</dbReference>
<dbReference type="AlphaFoldDB" id="V2Y0J8"/>
<evidence type="ECO:0000313" key="5">
    <source>
        <dbReference type="EMBL" id="ESL02508.1"/>
    </source>
</evidence>
<evidence type="ECO:0000256" key="3">
    <source>
        <dbReference type="ARBA" id="ARBA00023163"/>
    </source>
</evidence>
<evidence type="ECO:0000256" key="1">
    <source>
        <dbReference type="ARBA" id="ARBA00023015"/>
    </source>
</evidence>